<keyword evidence="5" id="KW-0539">Nucleus</keyword>
<dbReference type="AlphaFoldDB" id="A0A1G4K8G9"/>
<comment type="subcellular location">
    <subcellularLocation>
        <location evidence="2">Cytoplasm</location>
    </subcellularLocation>
    <subcellularLocation>
        <location evidence="1">Nucleus</location>
    </subcellularLocation>
</comment>
<feature type="compositionally biased region" description="Basic and acidic residues" evidence="6">
    <location>
        <begin position="111"/>
        <end position="122"/>
    </location>
</feature>
<accession>A0A1G4K8G9</accession>
<protein>
    <submittedName>
        <fullName evidence="7">LAME_0G08724g1_1</fullName>
    </submittedName>
</protein>
<evidence type="ECO:0000313" key="7">
    <source>
        <dbReference type="EMBL" id="SCV00285.1"/>
    </source>
</evidence>
<sequence length="345" mass="38187">MVTREDKENTVWSSSNAPVTPTHLLSRSQPSFLKDVKKSPQRREASRRPLASKDNNRTASFLTQKEPLHKKRVRPAVNHAGSFIGPARLAHVPSLHTTGAPRLKSLVLRDSVAEGPKEHSDESDGIDELDPNSIAAKLREKLAARDENLLGREQDEQDTEKDDMEAQSGLLGRLQGTNGGLQGLQGLLGAKPELGPAYKHSHSDSDSDSDREVETIPPRPEPLPYVPSAYTPFTNEDIEKLRSPAAPTLRLHFSDDEENQDDGLTHDANAKSKASQLLDLKFDFSDDDEEDGSNHERKRYHGPGDSLLRSHLPPQHEEDDNDAFELEPSYGGEGLTVKELESLLE</sequence>
<feature type="compositionally biased region" description="Basic and acidic residues" evidence="6">
    <location>
        <begin position="34"/>
        <end position="47"/>
    </location>
</feature>
<organism evidence="7 8">
    <name type="scientific">Lachancea meyersii CBS 8951</name>
    <dbReference type="NCBI Taxonomy" id="1266667"/>
    <lineage>
        <taxon>Eukaryota</taxon>
        <taxon>Fungi</taxon>
        <taxon>Dikarya</taxon>
        <taxon>Ascomycota</taxon>
        <taxon>Saccharomycotina</taxon>
        <taxon>Saccharomycetes</taxon>
        <taxon>Saccharomycetales</taxon>
        <taxon>Saccharomycetaceae</taxon>
        <taxon>Lachancea</taxon>
    </lineage>
</organism>
<dbReference type="Pfam" id="PF04856">
    <property type="entry name" value="Securin"/>
    <property type="match status" value="1"/>
</dbReference>
<feature type="region of interest" description="Disordered" evidence="6">
    <location>
        <begin position="1"/>
        <end position="74"/>
    </location>
</feature>
<feature type="compositionally biased region" description="Basic and acidic residues" evidence="6">
    <location>
        <begin position="336"/>
        <end position="345"/>
    </location>
</feature>
<comment type="similarity">
    <text evidence="3">Belongs to the securin family.</text>
</comment>
<evidence type="ECO:0000256" key="1">
    <source>
        <dbReference type="ARBA" id="ARBA00004123"/>
    </source>
</evidence>
<proteinExistence type="inferred from homology"/>
<dbReference type="GO" id="GO:0051276">
    <property type="term" value="P:chromosome organization"/>
    <property type="evidence" value="ECO:0007669"/>
    <property type="project" value="InterPro"/>
</dbReference>
<gene>
    <name evidence="7" type="ORF">LAME_0G08724G</name>
</gene>
<evidence type="ECO:0000256" key="6">
    <source>
        <dbReference type="SAM" id="MobiDB-lite"/>
    </source>
</evidence>
<evidence type="ECO:0000256" key="3">
    <source>
        <dbReference type="ARBA" id="ARBA00009264"/>
    </source>
</evidence>
<dbReference type="Proteomes" id="UP000191144">
    <property type="component" value="Chromosome G"/>
</dbReference>
<feature type="compositionally biased region" description="Basic and acidic residues" evidence="6">
    <location>
        <begin position="201"/>
        <end position="214"/>
    </location>
</feature>
<feature type="compositionally biased region" description="Acidic residues" evidence="6">
    <location>
        <begin position="155"/>
        <end position="165"/>
    </location>
</feature>
<feature type="region of interest" description="Disordered" evidence="6">
    <location>
        <begin position="95"/>
        <end position="345"/>
    </location>
</feature>
<name>A0A1G4K8G9_9SACH</name>
<dbReference type="OrthoDB" id="4065086at2759"/>
<reference evidence="8" key="1">
    <citation type="submission" date="2016-03" db="EMBL/GenBank/DDBJ databases">
        <authorList>
            <person name="Devillers Hugo."/>
        </authorList>
    </citation>
    <scope>NUCLEOTIDE SEQUENCE [LARGE SCALE GENOMIC DNA]</scope>
</reference>
<feature type="compositionally biased region" description="Basic and acidic residues" evidence="6">
    <location>
        <begin position="137"/>
        <end position="154"/>
    </location>
</feature>
<keyword evidence="8" id="KW-1185">Reference proteome</keyword>
<dbReference type="EMBL" id="LT598484">
    <property type="protein sequence ID" value="SCV00285.1"/>
    <property type="molecule type" value="Genomic_DNA"/>
</dbReference>
<feature type="compositionally biased region" description="Polar residues" evidence="6">
    <location>
        <begin position="10"/>
        <end position="31"/>
    </location>
</feature>
<evidence type="ECO:0000256" key="5">
    <source>
        <dbReference type="ARBA" id="ARBA00023242"/>
    </source>
</evidence>
<dbReference type="InterPro" id="IPR006940">
    <property type="entry name" value="Securin_separation_inhibitor"/>
</dbReference>
<keyword evidence="4" id="KW-0963">Cytoplasm</keyword>
<dbReference type="GO" id="GO:0005737">
    <property type="term" value="C:cytoplasm"/>
    <property type="evidence" value="ECO:0007669"/>
    <property type="project" value="UniProtKB-SubCell"/>
</dbReference>
<evidence type="ECO:0000313" key="8">
    <source>
        <dbReference type="Proteomes" id="UP000191144"/>
    </source>
</evidence>
<evidence type="ECO:0000256" key="2">
    <source>
        <dbReference type="ARBA" id="ARBA00004496"/>
    </source>
</evidence>
<dbReference type="GO" id="GO:0005634">
    <property type="term" value="C:nucleus"/>
    <property type="evidence" value="ECO:0007669"/>
    <property type="project" value="UniProtKB-SubCell"/>
</dbReference>
<evidence type="ECO:0000256" key="4">
    <source>
        <dbReference type="ARBA" id="ARBA00022490"/>
    </source>
</evidence>